<dbReference type="Proteomes" id="UP000245768">
    <property type="component" value="Unassembled WGS sequence"/>
</dbReference>
<dbReference type="Pfam" id="PF00248">
    <property type="entry name" value="Aldo_ket_red"/>
    <property type="match status" value="1"/>
</dbReference>
<dbReference type="InterPro" id="IPR036812">
    <property type="entry name" value="NAD(P)_OxRdtase_dom_sf"/>
</dbReference>
<gene>
    <name evidence="3" type="ORF">FA10DRAFT_268533</name>
</gene>
<evidence type="ECO:0000259" key="2">
    <source>
        <dbReference type="Pfam" id="PF00248"/>
    </source>
</evidence>
<organism evidence="3 4">
    <name type="scientific">Acaromyces ingoldii</name>
    <dbReference type="NCBI Taxonomy" id="215250"/>
    <lineage>
        <taxon>Eukaryota</taxon>
        <taxon>Fungi</taxon>
        <taxon>Dikarya</taxon>
        <taxon>Basidiomycota</taxon>
        <taxon>Ustilaginomycotina</taxon>
        <taxon>Exobasidiomycetes</taxon>
        <taxon>Exobasidiales</taxon>
        <taxon>Cryptobasidiaceae</taxon>
        <taxon>Acaromyces</taxon>
    </lineage>
</organism>
<dbReference type="Gene3D" id="3.20.20.100">
    <property type="entry name" value="NADP-dependent oxidoreductase domain"/>
    <property type="match status" value="1"/>
</dbReference>
<accession>A0A316YGX6</accession>
<reference evidence="3 4" key="1">
    <citation type="journal article" date="2018" name="Mol. Biol. Evol.">
        <title>Broad Genomic Sampling Reveals a Smut Pathogenic Ancestry of the Fungal Clade Ustilaginomycotina.</title>
        <authorList>
            <person name="Kijpornyongpan T."/>
            <person name="Mondo S.J."/>
            <person name="Barry K."/>
            <person name="Sandor L."/>
            <person name="Lee J."/>
            <person name="Lipzen A."/>
            <person name="Pangilinan J."/>
            <person name="LaButti K."/>
            <person name="Hainaut M."/>
            <person name="Henrissat B."/>
            <person name="Grigoriev I.V."/>
            <person name="Spatafora J.W."/>
            <person name="Aime M.C."/>
        </authorList>
    </citation>
    <scope>NUCLEOTIDE SEQUENCE [LARGE SCALE GENOMIC DNA]</scope>
    <source>
        <strain evidence="3 4">MCA 4198</strain>
    </source>
</reference>
<evidence type="ECO:0000313" key="3">
    <source>
        <dbReference type="EMBL" id="PWN88336.1"/>
    </source>
</evidence>
<keyword evidence="4" id="KW-1185">Reference proteome</keyword>
<name>A0A316YGX6_9BASI</name>
<evidence type="ECO:0000313" key="4">
    <source>
        <dbReference type="Proteomes" id="UP000245768"/>
    </source>
</evidence>
<dbReference type="GeneID" id="37044289"/>
<dbReference type="PANTHER" id="PTHR43625:SF78">
    <property type="entry name" value="PYRIDOXAL REDUCTASE-RELATED"/>
    <property type="match status" value="1"/>
</dbReference>
<feature type="domain" description="NADP-dependent oxidoreductase" evidence="2">
    <location>
        <begin position="20"/>
        <end position="331"/>
    </location>
</feature>
<dbReference type="InterPro" id="IPR050791">
    <property type="entry name" value="Aldo-Keto_reductase"/>
</dbReference>
<protein>
    <submittedName>
        <fullName evidence="3">Aldo/keto reductase</fullName>
    </submittedName>
</protein>
<dbReference type="STRING" id="215250.A0A316YGX6"/>
<proteinExistence type="predicted"/>
<evidence type="ECO:0000256" key="1">
    <source>
        <dbReference type="ARBA" id="ARBA00023002"/>
    </source>
</evidence>
<dbReference type="GO" id="GO:0005737">
    <property type="term" value="C:cytoplasm"/>
    <property type="evidence" value="ECO:0007669"/>
    <property type="project" value="TreeGrafter"/>
</dbReference>
<dbReference type="GO" id="GO:0016491">
    <property type="term" value="F:oxidoreductase activity"/>
    <property type="evidence" value="ECO:0007669"/>
    <property type="project" value="UniProtKB-KW"/>
</dbReference>
<dbReference type="CDD" id="cd19077">
    <property type="entry name" value="AKR_AKR8A1-2"/>
    <property type="match status" value="1"/>
</dbReference>
<dbReference type="InterPro" id="IPR023210">
    <property type="entry name" value="NADP_OxRdtase_dom"/>
</dbReference>
<dbReference type="InParanoid" id="A0A316YGX6"/>
<keyword evidence="1" id="KW-0560">Oxidoreductase</keyword>
<dbReference type="RefSeq" id="XP_025375534.1">
    <property type="nucleotide sequence ID" value="XM_025522373.1"/>
</dbReference>
<dbReference type="AlphaFoldDB" id="A0A316YGX6"/>
<dbReference type="SUPFAM" id="SSF51430">
    <property type="entry name" value="NAD(P)-linked oxidoreductase"/>
    <property type="match status" value="1"/>
</dbReference>
<dbReference type="OrthoDB" id="37537at2759"/>
<sequence>MTTPQVSLGGEAHAIKIGQIGYGLMGLTWRDASTFPSDESAFAVMKQSVDAGCTLWDAGAFYGPPTHSDANLTLVRRFFEKYPDYKERVVLCVKGGIVMDTYREKGMPGLAPDMSEDNLRNDLREIREALGSDQGGHDVDLYEVCRIDKRHTTEQWMKTLLKLRSEGLFKHIALSEVGAQTIRDAAAVGPVSAVEIEFSPWELEAEKNGVIEACESLQIPILAYSPVGKGMLTGAIKSRDDIPKGDIRLHQDRFSEENFDKNIRLGQAFQDLAQRKGCTAAQLVLAWNIARNPSIMVPIPGSTNVGRAKENAESVKVKVTDEDDKSIRDILETMGVAGGRYSAVIRAHGSLWA</sequence>
<dbReference type="EMBL" id="KZ819638">
    <property type="protein sequence ID" value="PWN88336.1"/>
    <property type="molecule type" value="Genomic_DNA"/>
</dbReference>
<dbReference type="PANTHER" id="PTHR43625">
    <property type="entry name" value="AFLATOXIN B1 ALDEHYDE REDUCTASE"/>
    <property type="match status" value="1"/>
</dbReference>
<dbReference type="FunCoup" id="A0A316YGX6">
    <property type="interactions" value="231"/>
</dbReference>